<comment type="caution">
    <text evidence="2">The sequence shown here is derived from an EMBL/GenBank/DDBJ whole genome shotgun (WGS) entry which is preliminary data.</text>
</comment>
<dbReference type="EMBL" id="MHRI01000032">
    <property type="protein sequence ID" value="OHA20246.1"/>
    <property type="molecule type" value="Genomic_DNA"/>
</dbReference>
<feature type="compositionally biased region" description="Polar residues" evidence="1">
    <location>
        <begin position="32"/>
        <end position="42"/>
    </location>
</feature>
<accession>A0A1G2M8K4</accession>
<gene>
    <name evidence="2" type="ORF">A2849_02920</name>
</gene>
<feature type="region of interest" description="Disordered" evidence="1">
    <location>
        <begin position="29"/>
        <end position="55"/>
    </location>
</feature>
<sequence>MSQIPTGPYIKGILLRQLLAAERRAPRMIHANNGQTATNGTGELSELKKPLPPSARVPIERKEAFVRPDVHVARPPRTFGGVGPP</sequence>
<dbReference type="AlphaFoldDB" id="A0A1G2M8K4"/>
<dbReference type="Proteomes" id="UP000178121">
    <property type="component" value="Unassembled WGS sequence"/>
</dbReference>
<proteinExistence type="predicted"/>
<protein>
    <submittedName>
        <fullName evidence="2">Uncharacterized protein</fullName>
    </submittedName>
</protein>
<reference evidence="2 3" key="1">
    <citation type="journal article" date="2016" name="Nat. Commun.">
        <title>Thousands of microbial genomes shed light on interconnected biogeochemical processes in an aquifer system.</title>
        <authorList>
            <person name="Anantharaman K."/>
            <person name="Brown C.T."/>
            <person name="Hug L.A."/>
            <person name="Sharon I."/>
            <person name="Castelle C.J."/>
            <person name="Probst A.J."/>
            <person name="Thomas B.C."/>
            <person name="Singh A."/>
            <person name="Wilkins M.J."/>
            <person name="Karaoz U."/>
            <person name="Brodie E.L."/>
            <person name="Williams K.H."/>
            <person name="Hubbard S.S."/>
            <person name="Banfield J.F."/>
        </authorList>
    </citation>
    <scope>NUCLEOTIDE SEQUENCE [LARGE SCALE GENOMIC DNA]</scope>
</reference>
<name>A0A1G2M8K4_9BACT</name>
<organism evidence="2 3">
    <name type="scientific">Candidatus Taylorbacteria bacterium RIFCSPHIGHO2_01_FULL_51_15</name>
    <dbReference type="NCBI Taxonomy" id="1802304"/>
    <lineage>
        <taxon>Bacteria</taxon>
        <taxon>Candidatus Tayloriibacteriota</taxon>
    </lineage>
</organism>
<evidence type="ECO:0000313" key="3">
    <source>
        <dbReference type="Proteomes" id="UP000178121"/>
    </source>
</evidence>
<evidence type="ECO:0000256" key="1">
    <source>
        <dbReference type="SAM" id="MobiDB-lite"/>
    </source>
</evidence>
<evidence type="ECO:0000313" key="2">
    <source>
        <dbReference type="EMBL" id="OHA20246.1"/>
    </source>
</evidence>